<dbReference type="Proteomes" id="UP001589865">
    <property type="component" value="Unassembled WGS sequence"/>
</dbReference>
<proteinExistence type="predicted"/>
<keyword evidence="2" id="KW-1185">Reference proteome</keyword>
<dbReference type="InterPro" id="IPR036388">
    <property type="entry name" value="WH-like_DNA-bd_sf"/>
</dbReference>
<evidence type="ECO:0000313" key="1">
    <source>
        <dbReference type="EMBL" id="MFC0410881.1"/>
    </source>
</evidence>
<comment type="caution">
    <text evidence="1">The sequence shown here is derived from an EMBL/GenBank/DDBJ whole genome shotgun (WGS) entry which is preliminary data.</text>
</comment>
<gene>
    <name evidence="1" type="ORF">ACFFGY_21770</name>
</gene>
<sequence>MADPMSGPDDAAIEATILRLATERGAAASICPSEVARDLRGEDWRPLMTPVRRAAVRMAKRGEIEVLRKGKPVADLDELRGVIRLRIVASA</sequence>
<evidence type="ECO:0000313" key="2">
    <source>
        <dbReference type="Proteomes" id="UP001589865"/>
    </source>
</evidence>
<dbReference type="Gene3D" id="1.10.10.10">
    <property type="entry name" value="Winged helix-like DNA-binding domain superfamily/Winged helix DNA-binding domain"/>
    <property type="match status" value="1"/>
</dbReference>
<reference evidence="1 2" key="1">
    <citation type="submission" date="2024-09" db="EMBL/GenBank/DDBJ databases">
        <authorList>
            <person name="Sun Q."/>
            <person name="Mori K."/>
        </authorList>
    </citation>
    <scope>NUCLEOTIDE SEQUENCE [LARGE SCALE GENOMIC DNA]</scope>
    <source>
        <strain evidence="1 2">TBRC 5777</strain>
    </source>
</reference>
<dbReference type="Pfam" id="PF11625">
    <property type="entry name" value="DUF3253"/>
    <property type="match status" value="1"/>
</dbReference>
<organism evidence="1 2">
    <name type="scientific">Roseomonas elaeocarpi</name>
    <dbReference type="NCBI Taxonomy" id="907779"/>
    <lineage>
        <taxon>Bacteria</taxon>
        <taxon>Pseudomonadati</taxon>
        <taxon>Pseudomonadota</taxon>
        <taxon>Alphaproteobacteria</taxon>
        <taxon>Acetobacterales</taxon>
        <taxon>Roseomonadaceae</taxon>
        <taxon>Roseomonas</taxon>
    </lineage>
</organism>
<name>A0ABV6K2T9_9PROT</name>
<dbReference type="RefSeq" id="WP_377046640.1">
    <property type="nucleotide sequence ID" value="NZ_JBHLUN010000021.1"/>
</dbReference>
<protein>
    <submittedName>
        <fullName evidence="1">DUF3253 domain-containing protein</fullName>
    </submittedName>
</protein>
<dbReference type="EMBL" id="JBHLUN010000021">
    <property type="protein sequence ID" value="MFC0410881.1"/>
    <property type="molecule type" value="Genomic_DNA"/>
</dbReference>
<dbReference type="SUPFAM" id="SSF46785">
    <property type="entry name" value="Winged helix' DNA-binding domain"/>
    <property type="match status" value="1"/>
</dbReference>
<dbReference type="InterPro" id="IPR036390">
    <property type="entry name" value="WH_DNA-bd_sf"/>
</dbReference>
<accession>A0ABV6K2T9</accession>
<dbReference type="InterPro" id="IPR021660">
    <property type="entry name" value="DUF3253"/>
</dbReference>